<name>A0A6A5RH46_9PLEO</name>
<accession>A0A6A5RH46</accession>
<feature type="region of interest" description="Disordered" evidence="2">
    <location>
        <begin position="1"/>
        <end position="23"/>
    </location>
</feature>
<dbReference type="EMBL" id="ML978975">
    <property type="protein sequence ID" value="KAF1926859.1"/>
    <property type="molecule type" value="Genomic_DNA"/>
</dbReference>
<dbReference type="OrthoDB" id="3438382at2759"/>
<keyword evidence="1" id="KW-0175">Coiled coil</keyword>
<dbReference type="AlphaFoldDB" id="A0A6A5RH46"/>
<organism evidence="3 4">
    <name type="scientific">Didymella exigua CBS 183.55</name>
    <dbReference type="NCBI Taxonomy" id="1150837"/>
    <lineage>
        <taxon>Eukaryota</taxon>
        <taxon>Fungi</taxon>
        <taxon>Dikarya</taxon>
        <taxon>Ascomycota</taxon>
        <taxon>Pezizomycotina</taxon>
        <taxon>Dothideomycetes</taxon>
        <taxon>Pleosporomycetidae</taxon>
        <taxon>Pleosporales</taxon>
        <taxon>Pleosporineae</taxon>
        <taxon>Didymellaceae</taxon>
        <taxon>Didymella</taxon>
    </lineage>
</organism>
<dbReference type="RefSeq" id="XP_033447111.1">
    <property type="nucleotide sequence ID" value="XM_033596423.1"/>
</dbReference>
<sequence>MAEQQQQAAARGPSPGDINNRLSSLENAKPSIEVTQFVELQSVVQAMKTEATKLDLVPEQLKQLQATVAQYDEKIVGASSENDKLKTEVDRLMSMKEDVKKIKEQQEQQTQGQALRTESIKKITQAVTKPDVARLEAIQTKQQTTIEQLSTKVIGSQGDIGGILARVETNKKSMKDMSTTVDAAQRITNELEVYNLPNSEVLMDKIGQVERHEARAYRKFGTLETDLTRLRDEQKDLNKDIEEFIGLIRARFVETNSTIIQRIVDLEGRAHSLLAEQDRISNHAGKHHITPKDFEELQEVVSGLGEGQEKLVKDVTEIKVIIGELENESPTKSAQGVQADLSKKRNTVIDQLNEIRKEQVSLHSQQKSYQTECDKLSEEQTKFKKISKSLESRVPAFDKTVDQVKVLANAQTDLNNAQEEARLRITALETASVPAATQSHSGRNDHVDMVADSSRTNGLENRLHSVEDHIGGADGLSTRWEVFQNNIGKLKEDIVRCQDGMETLQNSIIGIFKEFFDPFKASVDGKLMEHAQHLTQVHESLANLQGKVEESRRECPAATFSAPQLALIQSMVQSETEVKQDLSQLRNIVHTEAEQRNAAVEDLKRQVAAKQDIVAATQVVDVVKTAVRNLQAQYDNISTDSLHQKMVHWFMQNYSQSSANMAQLAVIQHEVTQLRKFTDVITRIPNSAQTLGSLAQIGPQLTALAQLSPATEGAPGLLAKTSESLKTAIPSFDSNHSPIVRAESLTALEKSIATLQTELKASIDNARKEFETKASKEHDQRVHAETSMNASIQDLIKTTEKGVDEREKAEQEILSTSIEMFKELEKGQMKTQSDQMVQLQKALGQLRSDLDKALNDFNDPRNKELLGWLPSLFLHVGQLQWVVEDLNQNLPKGGFKVEWNFDWKDKFPVPSPFPDSGDTAGKGKGKKQA</sequence>
<evidence type="ECO:0000313" key="4">
    <source>
        <dbReference type="Proteomes" id="UP000800082"/>
    </source>
</evidence>
<dbReference type="PANTHER" id="PTHR23159">
    <property type="entry name" value="CENTROSOMAL PROTEIN 2"/>
    <property type="match status" value="1"/>
</dbReference>
<reference evidence="3" key="1">
    <citation type="journal article" date="2020" name="Stud. Mycol.">
        <title>101 Dothideomycetes genomes: a test case for predicting lifestyles and emergence of pathogens.</title>
        <authorList>
            <person name="Haridas S."/>
            <person name="Albert R."/>
            <person name="Binder M."/>
            <person name="Bloem J."/>
            <person name="Labutti K."/>
            <person name="Salamov A."/>
            <person name="Andreopoulos B."/>
            <person name="Baker S."/>
            <person name="Barry K."/>
            <person name="Bills G."/>
            <person name="Bluhm B."/>
            <person name="Cannon C."/>
            <person name="Castanera R."/>
            <person name="Culley D."/>
            <person name="Daum C."/>
            <person name="Ezra D."/>
            <person name="Gonzalez J."/>
            <person name="Henrissat B."/>
            <person name="Kuo A."/>
            <person name="Liang C."/>
            <person name="Lipzen A."/>
            <person name="Lutzoni F."/>
            <person name="Magnuson J."/>
            <person name="Mondo S."/>
            <person name="Nolan M."/>
            <person name="Ohm R."/>
            <person name="Pangilinan J."/>
            <person name="Park H.-J."/>
            <person name="Ramirez L."/>
            <person name="Alfaro M."/>
            <person name="Sun H."/>
            <person name="Tritt A."/>
            <person name="Yoshinaga Y."/>
            <person name="Zwiers L.-H."/>
            <person name="Turgeon B."/>
            <person name="Goodwin S."/>
            <person name="Spatafora J."/>
            <person name="Crous P."/>
            <person name="Grigoriev I."/>
        </authorList>
    </citation>
    <scope>NUCLEOTIDE SEQUENCE</scope>
    <source>
        <strain evidence="3">CBS 183.55</strain>
    </source>
</reference>
<gene>
    <name evidence="3" type="ORF">M421DRAFT_6762</name>
</gene>
<keyword evidence="4" id="KW-1185">Reference proteome</keyword>
<dbReference type="GeneID" id="54354090"/>
<dbReference type="PANTHER" id="PTHR23159:SF60">
    <property type="entry name" value="SPINDLE ASSEMBLY ABNORMAL PROTEIN 4"/>
    <property type="match status" value="1"/>
</dbReference>
<protein>
    <submittedName>
        <fullName evidence="3">Uncharacterized protein</fullName>
    </submittedName>
</protein>
<feature type="region of interest" description="Disordered" evidence="2">
    <location>
        <begin position="908"/>
        <end position="929"/>
    </location>
</feature>
<evidence type="ECO:0000256" key="1">
    <source>
        <dbReference type="SAM" id="Coils"/>
    </source>
</evidence>
<dbReference type="Proteomes" id="UP000800082">
    <property type="component" value="Unassembled WGS sequence"/>
</dbReference>
<proteinExistence type="predicted"/>
<evidence type="ECO:0000256" key="2">
    <source>
        <dbReference type="SAM" id="MobiDB-lite"/>
    </source>
</evidence>
<feature type="coiled-coil region" evidence="1">
    <location>
        <begin position="829"/>
        <end position="856"/>
    </location>
</feature>
<feature type="coiled-coil region" evidence="1">
    <location>
        <begin position="61"/>
        <end position="109"/>
    </location>
</feature>
<evidence type="ECO:0000313" key="3">
    <source>
        <dbReference type="EMBL" id="KAF1926859.1"/>
    </source>
</evidence>